<evidence type="ECO:0000313" key="1">
    <source>
        <dbReference type="EMBL" id="GAA1540751.1"/>
    </source>
</evidence>
<proteinExistence type="predicted"/>
<evidence type="ECO:0000313" key="2">
    <source>
        <dbReference type="Proteomes" id="UP001501470"/>
    </source>
</evidence>
<gene>
    <name evidence="1" type="ORF">GCM10009827_070160</name>
</gene>
<protein>
    <submittedName>
        <fullName evidence="1">Uncharacterized protein</fullName>
    </submittedName>
</protein>
<comment type="caution">
    <text evidence="1">The sequence shown here is derived from an EMBL/GenBank/DDBJ whole genome shotgun (WGS) entry which is preliminary data.</text>
</comment>
<reference evidence="1 2" key="1">
    <citation type="journal article" date="2019" name="Int. J. Syst. Evol. Microbiol.">
        <title>The Global Catalogue of Microorganisms (GCM) 10K type strain sequencing project: providing services to taxonomists for standard genome sequencing and annotation.</title>
        <authorList>
            <consortium name="The Broad Institute Genomics Platform"/>
            <consortium name="The Broad Institute Genome Sequencing Center for Infectious Disease"/>
            <person name="Wu L."/>
            <person name="Ma J."/>
        </authorList>
    </citation>
    <scope>NUCLEOTIDE SEQUENCE [LARGE SCALE GENOMIC DNA]</scope>
    <source>
        <strain evidence="1 2">JCM 15933</strain>
    </source>
</reference>
<keyword evidence="2" id="KW-1185">Reference proteome</keyword>
<dbReference type="EMBL" id="BAAAQD010000016">
    <property type="protein sequence ID" value="GAA1540751.1"/>
    <property type="molecule type" value="Genomic_DNA"/>
</dbReference>
<sequence>MREEHPIDSLVVVVEGEASDAVKAALRSSADELAGRRSWLLGPPEFCDEPGGVVGARVSGLALYVHSTLPPWGEELDGQVRRAHLEEVNEVMGEVGRISERHDVSFDVYFGPELVGSVEDGRVDDSLLIGLVGGWEAAIDGSEGHSS</sequence>
<name>A0ABN2BIL1_9ACTN</name>
<accession>A0ABN2BIL1</accession>
<dbReference type="Proteomes" id="UP001501470">
    <property type="component" value="Unassembled WGS sequence"/>
</dbReference>
<organism evidence="1 2">
    <name type="scientific">Dactylosporangium maewongense</name>
    <dbReference type="NCBI Taxonomy" id="634393"/>
    <lineage>
        <taxon>Bacteria</taxon>
        <taxon>Bacillati</taxon>
        <taxon>Actinomycetota</taxon>
        <taxon>Actinomycetes</taxon>
        <taxon>Micromonosporales</taxon>
        <taxon>Micromonosporaceae</taxon>
        <taxon>Dactylosporangium</taxon>
    </lineage>
</organism>
<dbReference type="RefSeq" id="WP_344506807.1">
    <property type="nucleotide sequence ID" value="NZ_BAAAQD010000016.1"/>
</dbReference>